<proteinExistence type="predicted"/>
<dbReference type="EMBL" id="CM000833">
    <property type="protein sequence ID" value="EET03228.1"/>
    <property type="molecule type" value="Genomic_DNA"/>
</dbReference>
<feature type="region of interest" description="Disordered" evidence="1">
    <location>
        <begin position="48"/>
        <end position="165"/>
    </location>
</feature>
<dbReference type="HOGENOM" id="CLU_1607764_0_0_4"/>
<accession>A0A0E1VQV9</accession>
<feature type="compositionally biased region" description="Basic and acidic residues" evidence="1">
    <location>
        <begin position="48"/>
        <end position="79"/>
    </location>
</feature>
<sequence length="165" mass="18404">MTAAGTGGESCFSRDAPPPSTFALRPSTFDLRPSTFDLRLQTFDVRRPTSDLRPRRPTSDIGHRTSDIGHPASKLDIRPTPRLPTARSHSLGTPRNIWKPADAPPTISRTTCMPLRGSQGRIHIENGARRRRSWDCAGPKPPSSARASPPVCRRRRPRMRKARPR</sequence>
<gene>
    <name evidence="2" type="ORF">BURPS1710A_A0848</name>
</gene>
<feature type="region of interest" description="Disordered" evidence="1">
    <location>
        <begin position="1"/>
        <end position="28"/>
    </location>
</feature>
<feature type="compositionally biased region" description="Basic residues" evidence="1">
    <location>
        <begin position="152"/>
        <end position="165"/>
    </location>
</feature>
<evidence type="ECO:0000256" key="1">
    <source>
        <dbReference type="SAM" id="MobiDB-lite"/>
    </source>
</evidence>
<name>A0A0E1VQV9_BURPE</name>
<protein>
    <submittedName>
        <fullName evidence="2">L-arabinose ABC transporter, periplasmic L-arabinose-binding protein</fullName>
    </submittedName>
</protein>
<organism evidence="2">
    <name type="scientific">Burkholderia pseudomallei 1710a</name>
    <dbReference type="NCBI Taxonomy" id="320371"/>
    <lineage>
        <taxon>Bacteria</taxon>
        <taxon>Pseudomonadati</taxon>
        <taxon>Pseudomonadota</taxon>
        <taxon>Betaproteobacteria</taxon>
        <taxon>Burkholderiales</taxon>
        <taxon>Burkholderiaceae</taxon>
        <taxon>Burkholderia</taxon>
        <taxon>pseudomallei group</taxon>
    </lineage>
</organism>
<evidence type="ECO:0000313" key="2">
    <source>
        <dbReference type="EMBL" id="EET03228.1"/>
    </source>
</evidence>
<dbReference type="Proteomes" id="UP000001812">
    <property type="component" value="Chromosome II"/>
</dbReference>
<reference evidence="2" key="1">
    <citation type="submission" date="2009-05" db="EMBL/GenBank/DDBJ databases">
        <authorList>
            <person name="Harkins D.M."/>
            <person name="DeShazer D."/>
            <person name="Woods D.E."/>
            <person name="Brinkac L.M."/>
            <person name="Brown K.A."/>
            <person name="Hung G.C."/>
            <person name="Tuanyok A."/>
            <person name="Zhang B."/>
            <person name="Nierman W.C."/>
        </authorList>
    </citation>
    <scope>NUCLEOTIDE SEQUENCE [LARGE SCALE GENOMIC DNA]</scope>
    <source>
        <strain evidence="2">1710a</strain>
    </source>
</reference>
<dbReference type="AlphaFoldDB" id="A0A0E1VQV9"/>